<dbReference type="InterPro" id="IPR005583">
    <property type="entry name" value="YaaA"/>
</dbReference>
<dbReference type="EMBL" id="AP011540">
    <property type="protein sequence ID" value="BAI65023.1"/>
    <property type="molecule type" value="Genomic_DNA"/>
</dbReference>
<dbReference type="HOGENOM" id="CLU_071581_0_0_11"/>
<proteinExistence type="predicted"/>
<accession>D2NTP7</accession>
<dbReference type="PANTHER" id="PTHR30283">
    <property type="entry name" value="PEROXIDE STRESS RESPONSE PROTEIN YAAA"/>
    <property type="match status" value="1"/>
</dbReference>
<reference evidence="1 2" key="3">
    <citation type="journal article" date="2010" name="Sequencing">
        <title>Complete Genome Sequence of Rothia mucilaginosa DY-18: A Clinical Isolate with Dense Meshwork-Like Structures from a Persistent Apical Periodontitis Lesion.</title>
        <authorList>
            <person name="Yamane K."/>
            <person name="Nambu T."/>
            <person name="Yamanaka T."/>
            <person name="Mashimo C."/>
            <person name="Sugimori C."/>
            <person name="Leung K.-P."/>
            <person name="Fukushima H."/>
        </authorList>
    </citation>
    <scope>NUCLEOTIDE SEQUENCE [LARGE SCALE GENOMIC DNA]</scope>
    <source>
        <strain evidence="1 2">DY-18</strain>
    </source>
</reference>
<name>D2NTP7_ROTMD</name>
<dbReference type="KEGG" id="rmu:RMDY18_11910"/>
<dbReference type="Proteomes" id="UP000001883">
    <property type="component" value="Chromosome"/>
</dbReference>
<keyword evidence="2" id="KW-1185">Reference proteome</keyword>
<dbReference type="GO" id="GO:0033194">
    <property type="term" value="P:response to hydroperoxide"/>
    <property type="evidence" value="ECO:0007669"/>
    <property type="project" value="TreeGrafter"/>
</dbReference>
<dbReference type="eggNOG" id="COG3022">
    <property type="taxonomic scope" value="Bacteria"/>
</dbReference>
<reference evidence="2" key="1">
    <citation type="submission" date="2009-07" db="EMBL/GenBank/DDBJ databases">
        <title>Complete genome sequence of Rothia mucilaginosa DJ.</title>
        <authorList>
            <person name="Yamane K."/>
            <person name="Nambu T."/>
            <person name="Mashimo C."/>
            <person name="Sugimori C."/>
            <person name="Yamanaka T."/>
            <person name="Leung K."/>
            <person name="Fukushima H."/>
        </authorList>
    </citation>
    <scope>NUCLEOTIDE SEQUENCE [LARGE SCALE GENOMIC DNA]</scope>
    <source>
        <strain evidence="2">DY-18</strain>
    </source>
</reference>
<gene>
    <name evidence="1" type="ordered locus">RMDY18_11910</name>
</gene>
<protein>
    <submittedName>
        <fullName evidence="1">Uncharacterized protein conserved in archaea</fullName>
    </submittedName>
</protein>
<dbReference type="PANTHER" id="PTHR30283:SF4">
    <property type="entry name" value="PEROXIDE STRESS RESISTANCE PROTEIN YAAA"/>
    <property type="match status" value="1"/>
</dbReference>
<evidence type="ECO:0000313" key="1">
    <source>
        <dbReference type="EMBL" id="BAI65023.1"/>
    </source>
</evidence>
<evidence type="ECO:0000313" key="2">
    <source>
        <dbReference type="Proteomes" id="UP000001883"/>
    </source>
</evidence>
<sequence length="376" mass="40467">MVSYTTLSPLPRRTAAVYFLWHWPAGYPEWMLSTILCCGARTFLEARVPRDCPDGPFHPTHYTHTPGGGYFPGSSRGCFRGTPRRTSGLAGALSSRNYPAPRSYPASHGYTGEMLILLPPSEGKTPAPAGNAPVCFADLSFPELTAERESVLEELATVSSGPDALAELKVGTSLEAEVDRNTRLLTEPAQPAIRTYTGVLFEALDYASFSPAERDAAHWSLLISSALWGILRPEDAIPAYRLSMGVKLGSVGALASFWKGALGTALEATAKDQLILDCRSAAYAKSWVTPPSQTLAVRVERVAADGSRKVVSHMAKHYRGLFARYLIQSGLAARPIDGSTAGIAEFLEAISADWSVECTLPTARKAGVLTLLVHEQ</sequence>
<dbReference type="GO" id="GO:0005829">
    <property type="term" value="C:cytosol"/>
    <property type="evidence" value="ECO:0007669"/>
    <property type="project" value="TreeGrafter"/>
</dbReference>
<dbReference type="AlphaFoldDB" id="D2NTP7"/>
<reference evidence="1 2" key="2">
    <citation type="journal article" date="2010" name="J Osaka Dent Univ">
        <title>Isolation and identification of Rothia mucilaginosa from persistent apical periodontitis lesions.</title>
        <authorList>
            <person name="Yamane K."/>
            <person name="Yoshida M."/>
            <person name="Fujihira T."/>
            <person name="Baba T."/>
            <person name="Tsuji N."/>
            <person name="Hayashi H."/>
            <person name="Sugimori C."/>
            <person name="Yamanaka T."/>
            <person name="Mashimo C."/>
            <person name="Nambu T."/>
            <person name="Kawai H."/>
            <person name="Fukushima H."/>
        </authorList>
    </citation>
    <scope>NUCLEOTIDE SEQUENCE [LARGE SCALE GENOMIC DNA]</scope>
    <source>
        <strain evidence="1 2">DY-18</strain>
    </source>
</reference>
<dbReference type="Pfam" id="PF03883">
    <property type="entry name" value="H2O2_YaaD"/>
    <property type="match status" value="1"/>
</dbReference>
<organism evidence="1 2">
    <name type="scientific">Rothia mucilaginosa (strain DY-18)</name>
    <name type="common">Stomatococcus mucilaginosus</name>
    <dbReference type="NCBI Taxonomy" id="680646"/>
    <lineage>
        <taxon>Bacteria</taxon>
        <taxon>Bacillati</taxon>
        <taxon>Actinomycetota</taxon>
        <taxon>Actinomycetes</taxon>
        <taxon>Micrococcales</taxon>
        <taxon>Micrococcaceae</taxon>
        <taxon>Rothia</taxon>
    </lineage>
</organism>